<dbReference type="GO" id="GO:0005886">
    <property type="term" value="C:plasma membrane"/>
    <property type="evidence" value="ECO:0007669"/>
    <property type="project" value="UniProtKB-SubCell"/>
</dbReference>
<organism evidence="8 9">
    <name type="scientific">Microlunatus soli</name>
    <dbReference type="NCBI Taxonomy" id="630515"/>
    <lineage>
        <taxon>Bacteria</taxon>
        <taxon>Bacillati</taxon>
        <taxon>Actinomycetota</taxon>
        <taxon>Actinomycetes</taxon>
        <taxon>Propionibacteriales</taxon>
        <taxon>Propionibacteriaceae</taxon>
        <taxon>Microlunatus</taxon>
    </lineage>
</organism>
<feature type="transmembrane region" description="Helical" evidence="6">
    <location>
        <begin position="20"/>
        <end position="39"/>
    </location>
</feature>
<dbReference type="InterPro" id="IPR050189">
    <property type="entry name" value="MFS_Efflux_Transporters"/>
</dbReference>
<dbReference type="EMBL" id="LT629772">
    <property type="protein sequence ID" value="SDS38820.1"/>
    <property type="molecule type" value="Genomic_DNA"/>
</dbReference>
<feature type="transmembrane region" description="Helical" evidence="6">
    <location>
        <begin position="276"/>
        <end position="297"/>
    </location>
</feature>
<dbReference type="InterPro" id="IPR011701">
    <property type="entry name" value="MFS"/>
</dbReference>
<protein>
    <submittedName>
        <fullName evidence="8">MFS transporter, DHA1 family, purine ribonucleoside efflux pump</fullName>
    </submittedName>
</protein>
<dbReference type="RefSeq" id="WP_091523061.1">
    <property type="nucleotide sequence ID" value="NZ_LT629772.1"/>
</dbReference>
<evidence type="ECO:0000313" key="8">
    <source>
        <dbReference type="EMBL" id="SDS38820.1"/>
    </source>
</evidence>
<feature type="transmembrane region" description="Helical" evidence="6">
    <location>
        <begin position="337"/>
        <end position="358"/>
    </location>
</feature>
<keyword evidence="4 6" id="KW-1133">Transmembrane helix</keyword>
<dbReference type="PANTHER" id="PTHR43124:SF5">
    <property type="entry name" value="PURINE RIBONUCLEOSIDE EFFLUX PUMP NEPI"/>
    <property type="match status" value="1"/>
</dbReference>
<evidence type="ECO:0000259" key="7">
    <source>
        <dbReference type="PROSITE" id="PS50850"/>
    </source>
</evidence>
<feature type="domain" description="Major facilitator superfamily (MFS) profile" evidence="7">
    <location>
        <begin position="22"/>
        <end position="389"/>
    </location>
</feature>
<comment type="subcellular location">
    <subcellularLocation>
        <location evidence="1">Cell membrane</location>
        <topology evidence="1">Multi-pass membrane protein</topology>
    </subcellularLocation>
</comment>
<feature type="transmembrane region" description="Helical" evidence="6">
    <location>
        <begin position="364"/>
        <end position="385"/>
    </location>
</feature>
<gene>
    <name evidence="8" type="ORF">SAMN04489812_1756</name>
</gene>
<accession>A0A1H1RT12</accession>
<dbReference type="InterPro" id="IPR020846">
    <property type="entry name" value="MFS_dom"/>
</dbReference>
<feature type="transmembrane region" description="Helical" evidence="6">
    <location>
        <begin position="144"/>
        <end position="164"/>
    </location>
</feature>
<dbReference type="PROSITE" id="PS50850">
    <property type="entry name" value="MFS"/>
    <property type="match status" value="1"/>
</dbReference>
<evidence type="ECO:0000256" key="4">
    <source>
        <dbReference type="ARBA" id="ARBA00022989"/>
    </source>
</evidence>
<feature type="transmembrane region" description="Helical" evidence="6">
    <location>
        <begin position="303"/>
        <end position="325"/>
    </location>
</feature>
<feature type="transmembrane region" description="Helical" evidence="6">
    <location>
        <begin position="59"/>
        <end position="81"/>
    </location>
</feature>
<keyword evidence="2" id="KW-1003">Cell membrane</keyword>
<reference evidence="8 9" key="1">
    <citation type="submission" date="2016-10" db="EMBL/GenBank/DDBJ databases">
        <authorList>
            <person name="de Groot N.N."/>
        </authorList>
    </citation>
    <scope>NUCLEOTIDE SEQUENCE [LARGE SCALE GENOMIC DNA]</scope>
    <source>
        <strain evidence="8 9">DSM 21800</strain>
    </source>
</reference>
<evidence type="ECO:0000256" key="2">
    <source>
        <dbReference type="ARBA" id="ARBA00022475"/>
    </source>
</evidence>
<feature type="transmembrane region" description="Helical" evidence="6">
    <location>
        <begin position="88"/>
        <end position="111"/>
    </location>
</feature>
<evidence type="ECO:0000256" key="3">
    <source>
        <dbReference type="ARBA" id="ARBA00022692"/>
    </source>
</evidence>
<evidence type="ECO:0000313" key="9">
    <source>
        <dbReference type="Proteomes" id="UP000199103"/>
    </source>
</evidence>
<dbReference type="Proteomes" id="UP000199103">
    <property type="component" value="Chromosome I"/>
</dbReference>
<dbReference type="InterPro" id="IPR036259">
    <property type="entry name" value="MFS_trans_sf"/>
</dbReference>
<name>A0A1H1RT12_9ACTN</name>
<evidence type="ECO:0000256" key="5">
    <source>
        <dbReference type="ARBA" id="ARBA00023136"/>
    </source>
</evidence>
<proteinExistence type="predicted"/>
<keyword evidence="5 6" id="KW-0472">Membrane</keyword>
<dbReference type="STRING" id="630515.SAMN04489812_1756"/>
<evidence type="ECO:0000256" key="6">
    <source>
        <dbReference type="SAM" id="Phobius"/>
    </source>
</evidence>
<keyword evidence="9" id="KW-1185">Reference proteome</keyword>
<dbReference type="AlphaFoldDB" id="A0A1H1RT12"/>
<feature type="transmembrane region" description="Helical" evidence="6">
    <location>
        <begin position="117"/>
        <end position="137"/>
    </location>
</feature>
<dbReference type="Pfam" id="PF07690">
    <property type="entry name" value="MFS_1"/>
    <property type="match status" value="1"/>
</dbReference>
<dbReference type="PANTHER" id="PTHR43124">
    <property type="entry name" value="PURINE EFFLUX PUMP PBUE"/>
    <property type="match status" value="1"/>
</dbReference>
<keyword evidence="3 6" id="KW-0812">Transmembrane</keyword>
<sequence>MTSEPSRTDRDTGPAPSRRLTPLLALDFGITMLVAGEFLPAGVLPEMAADLGVSEGTAGLAVSATAVAGAITAPTIAALLPRMDRRRVLIGLLIAATLADLTVALAPAFWVMVIGRLILGIAIAGFWTFAFGAGTHALPGRDRLVSTSLSLGVSLATIIGVPLASIGSDALGWRTVFGIATLLTAIAAVAVIIALPAVPAHPSAGWAMMRRAIGNPRLIIGLLCIAAVAMGNFAAYPYIRLVIMNVSPSSAAWLLLVWGLGGLVGNLVAGALATRLTIAVVAAPTLLAAGLATAASANGLLQLVIGVVLWGVGFNMVPVATQLWVTRVEPERAESALGLQVTAFQLAITAGSALGGVLVDDHGVTTALSVGAVVAFASAVGFAALRSPRARA</sequence>
<feature type="transmembrane region" description="Helical" evidence="6">
    <location>
        <begin position="218"/>
        <end position="239"/>
    </location>
</feature>
<dbReference type="OrthoDB" id="9814237at2"/>
<dbReference type="CDD" id="cd17324">
    <property type="entry name" value="MFS_NepI_like"/>
    <property type="match status" value="1"/>
</dbReference>
<dbReference type="SUPFAM" id="SSF103473">
    <property type="entry name" value="MFS general substrate transporter"/>
    <property type="match status" value="1"/>
</dbReference>
<dbReference type="Gene3D" id="1.20.1250.20">
    <property type="entry name" value="MFS general substrate transporter like domains"/>
    <property type="match status" value="1"/>
</dbReference>
<feature type="transmembrane region" description="Helical" evidence="6">
    <location>
        <begin position="251"/>
        <end position="269"/>
    </location>
</feature>
<dbReference type="GO" id="GO:0022857">
    <property type="term" value="F:transmembrane transporter activity"/>
    <property type="evidence" value="ECO:0007669"/>
    <property type="project" value="InterPro"/>
</dbReference>
<feature type="transmembrane region" description="Helical" evidence="6">
    <location>
        <begin position="176"/>
        <end position="198"/>
    </location>
</feature>
<evidence type="ECO:0000256" key="1">
    <source>
        <dbReference type="ARBA" id="ARBA00004651"/>
    </source>
</evidence>